<feature type="region of interest" description="Disordered" evidence="1">
    <location>
        <begin position="103"/>
        <end position="173"/>
    </location>
</feature>
<evidence type="ECO:0000256" key="1">
    <source>
        <dbReference type="SAM" id="MobiDB-lite"/>
    </source>
</evidence>
<dbReference type="AlphaFoldDB" id="A0A7G1NW55"/>
<protein>
    <submittedName>
        <fullName evidence="2">Uncharacterized protein</fullName>
    </submittedName>
</protein>
<reference evidence="2 3" key="1">
    <citation type="journal article" date="2014" name="Int. J. Syst. Evol. Microbiol.">
        <title>Complete genome sequence of Corynebacterium casei LMG S-19264T (=DSM 44701T), isolated from a smear-ripened cheese.</title>
        <authorList>
            <consortium name="US DOE Joint Genome Institute (JGI-PGF)"/>
            <person name="Walter F."/>
            <person name="Albersmeier A."/>
            <person name="Kalinowski J."/>
            <person name="Ruckert C."/>
        </authorList>
    </citation>
    <scope>NUCLEOTIDE SEQUENCE [LARGE SCALE GENOMIC DNA]</scope>
    <source>
        <strain evidence="2 3">JCM 4677</strain>
    </source>
</reference>
<organism evidence="2 3">
    <name type="scientific">Streptomyces aurantiacus</name>
    <dbReference type="NCBI Taxonomy" id="47760"/>
    <lineage>
        <taxon>Bacteria</taxon>
        <taxon>Bacillati</taxon>
        <taxon>Actinomycetota</taxon>
        <taxon>Actinomycetes</taxon>
        <taxon>Kitasatosporales</taxon>
        <taxon>Streptomycetaceae</taxon>
        <taxon>Streptomyces</taxon>
        <taxon>Streptomyces aurantiacus group</taxon>
    </lineage>
</organism>
<dbReference type="Proteomes" id="UP000516444">
    <property type="component" value="Chromosome"/>
</dbReference>
<feature type="compositionally biased region" description="Basic residues" evidence="1">
    <location>
        <begin position="142"/>
        <end position="165"/>
    </location>
</feature>
<dbReference type="KEGG" id="sgm:GCM10017557_19980"/>
<sequence length="173" mass="18433">MACGRNECAVQLHNMQGLLALRGMDEPEQTLKGARSIRAGHRGHTHISAKKRAAIAAAISSTVGSTAGLTAAHLGLDPNQSAQIGAVVSGAVGNLLSQAFRLTPNDGDRASEGSSPFRAAEIEPTVSDEVASPGRASESDRKHPRHRKLERAARRRIERRHRAGRKEKGHDTS</sequence>
<name>A0A7G1NW55_9ACTN</name>
<gene>
    <name evidence="2" type="ORF">GCM10017557_19980</name>
</gene>
<dbReference type="EMBL" id="AP023440">
    <property type="protein sequence ID" value="BCL27139.1"/>
    <property type="molecule type" value="Genomic_DNA"/>
</dbReference>
<evidence type="ECO:0000313" key="2">
    <source>
        <dbReference type="EMBL" id="BCL27139.1"/>
    </source>
</evidence>
<accession>A0A7G1NW55</accession>
<proteinExistence type="predicted"/>
<evidence type="ECO:0000313" key="3">
    <source>
        <dbReference type="Proteomes" id="UP000516444"/>
    </source>
</evidence>
<keyword evidence="3" id="KW-1185">Reference proteome</keyword>